<evidence type="ECO:0000259" key="1">
    <source>
        <dbReference type="Pfam" id="PF04710"/>
    </source>
</evidence>
<accession>A0ABD2I221</accession>
<reference evidence="2 3" key="1">
    <citation type="submission" date="2024-10" db="EMBL/GenBank/DDBJ databases">
        <authorList>
            <person name="Kim D."/>
        </authorList>
    </citation>
    <scope>NUCLEOTIDE SEQUENCE [LARGE SCALE GENOMIC DNA]</scope>
    <source>
        <strain evidence="2">BH-2024</strain>
    </source>
</reference>
<dbReference type="EMBL" id="JBICBT010001296">
    <property type="protein sequence ID" value="KAL3074569.1"/>
    <property type="molecule type" value="Genomic_DNA"/>
</dbReference>
<keyword evidence="3" id="KW-1185">Reference proteome</keyword>
<dbReference type="PANTHER" id="PTHR12098:SF2">
    <property type="entry name" value="PROTEIN PELLINO"/>
    <property type="match status" value="1"/>
</dbReference>
<dbReference type="AlphaFoldDB" id="A0ABD2I221"/>
<protein>
    <recommendedName>
        <fullName evidence="1">Pellino FHA domain-containing protein</fullName>
    </recommendedName>
</protein>
<dbReference type="PANTHER" id="PTHR12098">
    <property type="entry name" value="E3 UBIQUITIN-PROTEIN LIGASE PELLINO-RELATED"/>
    <property type="match status" value="1"/>
</dbReference>
<sequence length="121" mass="13491">MQLFLGEKAIKIEKPNDQFDGLVTYGVLILSPNDNDDDDEVASVYLSASSSFNDDDDENESVSEISPNSWKEVSVNGNFYSKRAERLSDQMGELLPRKTNKIEDGTLIDICGATLLWLAIR</sequence>
<dbReference type="InterPro" id="IPR006800">
    <property type="entry name" value="Pellino_fam"/>
</dbReference>
<evidence type="ECO:0000313" key="2">
    <source>
        <dbReference type="EMBL" id="KAL3074569.1"/>
    </source>
</evidence>
<dbReference type="InterPro" id="IPR048334">
    <property type="entry name" value="Pellino_FHA"/>
</dbReference>
<name>A0ABD2I221_9BILA</name>
<comment type="caution">
    <text evidence="2">The sequence shown here is derived from an EMBL/GenBank/DDBJ whole genome shotgun (WGS) entry which is preliminary data.</text>
</comment>
<proteinExistence type="predicted"/>
<gene>
    <name evidence="2" type="ORF">niasHT_034906</name>
</gene>
<organism evidence="2 3">
    <name type="scientific">Heterodera trifolii</name>
    <dbReference type="NCBI Taxonomy" id="157864"/>
    <lineage>
        <taxon>Eukaryota</taxon>
        <taxon>Metazoa</taxon>
        <taxon>Ecdysozoa</taxon>
        <taxon>Nematoda</taxon>
        <taxon>Chromadorea</taxon>
        <taxon>Rhabditida</taxon>
        <taxon>Tylenchina</taxon>
        <taxon>Tylenchomorpha</taxon>
        <taxon>Tylenchoidea</taxon>
        <taxon>Heteroderidae</taxon>
        <taxon>Heteroderinae</taxon>
        <taxon>Heterodera</taxon>
    </lineage>
</organism>
<feature type="domain" description="Pellino FHA" evidence="1">
    <location>
        <begin position="2"/>
        <end position="118"/>
    </location>
</feature>
<dbReference type="Proteomes" id="UP001620626">
    <property type="component" value="Unassembled WGS sequence"/>
</dbReference>
<evidence type="ECO:0000313" key="3">
    <source>
        <dbReference type="Proteomes" id="UP001620626"/>
    </source>
</evidence>
<dbReference type="Pfam" id="PF04710">
    <property type="entry name" value="Pellino_FHA"/>
    <property type="match status" value="1"/>
</dbReference>